<dbReference type="SUPFAM" id="SSF51735">
    <property type="entry name" value="NAD(P)-binding Rossmann-fold domains"/>
    <property type="match status" value="1"/>
</dbReference>
<accession>A0A846Y638</accession>
<dbReference type="RefSeq" id="WP_067881247.1">
    <property type="nucleotide sequence ID" value="NZ_JAAXOP010000017.1"/>
</dbReference>
<dbReference type="Gene3D" id="3.40.50.720">
    <property type="entry name" value="NAD(P)-binding Rossmann-like Domain"/>
    <property type="match status" value="1"/>
</dbReference>
<dbReference type="EMBL" id="JAAXOP010000017">
    <property type="protein sequence ID" value="NKY53294.1"/>
    <property type="molecule type" value="Genomic_DNA"/>
</dbReference>
<evidence type="ECO:0000313" key="3">
    <source>
        <dbReference type="EMBL" id="NKY53294.1"/>
    </source>
</evidence>
<reference evidence="3 4" key="1">
    <citation type="submission" date="2020-04" db="EMBL/GenBank/DDBJ databases">
        <title>MicrobeNet Type strains.</title>
        <authorList>
            <person name="Nicholson A.C."/>
        </authorList>
    </citation>
    <scope>NUCLEOTIDE SEQUENCE [LARGE SCALE GENOMIC DNA]</scope>
    <source>
        <strain evidence="3 4">JCM 12354</strain>
    </source>
</reference>
<comment type="similarity">
    <text evidence="1">Belongs to the short-chain dehydrogenases/reductases (SDR) family.</text>
</comment>
<evidence type="ECO:0000313" key="4">
    <source>
        <dbReference type="Proteomes" id="UP000565711"/>
    </source>
</evidence>
<proteinExistence type="inferred from homology"/>
<dbReference type="PRINTS" id="PR00080">
    <property type="entry name" value="SDRFAMILY"/>
</dbReference>
<organism evidence="3 4">
    <name type="scientific">Nocardia vermiculata</name>
    <dbReference type="NCBI Taxonomy" id="257274"/>
    <lineage>
        <taxon>Bacteria</taxon>
        <taxon>Bacillati</taxon>
        <taxon>Actinomycetota</taxon>
        <taxon>Actinomycetes</taxon>
        <taxon>Mycobacteriales</taxon>
        <taxon>Nocardiaceae</taxon>
        <taxon>Nocardia</taxon>
    </lineage>
</organism>
<dbReference type="GO" id="GO:0016491">
    <property type="term" value="F:oxidoreductase activity"/>
    <property type="evidence" value="ECO:0007669"/>
    <property type="project" value="UniProtKB-KW"/>
</dbReference>
<dbReference type="PANTHER" id="PTHR43639">
    <property type="entry name" value="OXIDOREDUCTASE, SHORT-CHAIN DEHYDROGENASE/REDUCTASE FAMILY (AFU_ORTHOLOGUE AFUA_5G02870)"/>
    <property type="match status" value="1"/>
</dbReference>
<evidence type="ECO:0000256" key="2">
    <source>
        <dbReference type="ARBA" id="ARBA00023002"/>
    </source>
</evidence>
<dbReference type="FunFam" id="3.40.50.720:FF:000084">
    <property type="entry name" value="Short-chain dehydrogenase reductase"/>
    <property type="match status" value="1"/>
</dbReference>
<keyword evidence="4" id="KW-1185">Reference proteome</keyword>
<dbReference type="InterPro" id="IPR036291">
    <property type="entry name" value="NAD(P)-bd_dom_sf"/>
</dbReference>
<dbReference type="InterPro" id="IPR002347">
    <property type="entry name" value="SDR_fam"/>
</dbReference>
<protein>
    <submittedName>
        <fullName evidence="3">SDR family oxidoreductase</fullName>
    </submittedName>
</protein>
<dbReference type="Pfam" id="PF13561">
    <property type="entry name" value="adh_short_C2"/>
    <property type="match status" value="1"/>
</dbReference>
<name>A0A846Y638_9NOCA</name>
<sequence length="246" mass="24607">MSESTGTVALVTGGSRGIGAAIARRLAAAGSDIAITYRAGAQAAESVAADIRGTGRRAVAIGADSADAGQVAAAVRRTAEELGGVDILVNNAGIFPAKPFAEFSVEEIDEALHIHARAAFVAAQTALEYMDRGGRIVNIGSNLSERALFDGLTLYNLSKSALNGFTRALARELGPRGVTVNLVQPGSTDTEMNPASGAHAGRQTQASALGGFGVAADVAAAVAYLAGPAGARVTGTTLTVDGGTNA</sequence>
<evidence type="ECO:0000256" key="1">
    <source>
        <dbReference type="ARBA" id="ARBA00006484"/>
    </source>
</evidence>
<dbReference type="CDD" id="cd05233">
    <property type="entry name" value="SDR_c"/>
    <property type="match status" value="1"/>
</dbReference>
<keyword evidence="2" id="KW-0560">Oxidoreductase</keyword>
<comment type="caution">
    <text evidence="3">The sequence shown here is derived from an EMBL/GenBank/DDBJ whole genome shotgun (WGS) entry which is preliminary data.</text>
</comment>
<dbReference type="AlphaFoldDB" id="A0A846Y638"/>
<dbReference type="PRINTS" id="PR00081">
    <property type="entry name" value="GDHRDH"/>
</dbReference>
<gene>
    <name evidence="3" type="ORF">HGA08_24150</name>
</gene>
<dbReference type="PANTHER" id="PTHR43639:SF1">
    <property type="entry name" value="SHORT-CHAIN DEHYDROGENASE_REDUCTASE FAMILY PROTEIN"/>
    <property type="match status" value="1"/>
</dbReference>
<dbReference type="Proteomes" id="UP000565711">
    <property type="component" value="Unassembled WGS sequence"/>
</dbReference>